<evidence type="ECO:0000259" key="5">
    <source>
        <dbReference type="PROSITE" id="PS51078"/>
    </source>
</evidence>
<dbReference type="GO" id="GO:0003700">
    <property type="term" value="F:DNA-binding transcription factor activity"/>
    <property type="evidence" value="ECO:0007669"/>
    <property type="project" value="TreeGrafter"/>
</dbReference>
<dbReference type="Proteomes" id="UP000198670">
    <property type="component" value="Unassembled WGS sequence"/>
</dbReference>
<dbReference type="RefSeq" id="WP_090626151.1">
    <property type="nucleotide sequence ID" value="NZ_FOQO01000003.1"/>
</dbReference>
<dbReference type="Pfam" id="PF01614">
    <property type="entry name" value="IclR_C"/>
    <property type="match status" value="1"/>
</dbReference>
<evidence type="ECO:0000313" key="6">
    <source>
        <dbReference type="EMBL" id="SFI35694.1"/>
    </source>
</evidence>
<keyword evidence="3" id="KW-0804">Transcription</keyword>
<organism evidence="6 7">
    <name type="scientific">Parapedobacter indicus</name>
    <dbReference type="NCBI Taxonomy" id="1477437"/>
    <lineage>
        <taxon>Bacteria</taxon>
        <taxon>Pseudomonadati</taxon>
        <taxon>Bacteroidota</taxon>
        <taxon>Sphingobacteriia</taxon>
        <taxon>Sphingobacteriales</taxon>
        <taxon>Sphingobacteriaceae</taxon>
        <taxon>Parapedobacter</taxon>
    </lineage>
</organism>
<accession>A0A1I3HIY0</accession>
<feature type="domain" description="IclR-ED" evidence="5">
    <location>
        <begin position="66"/>
        <end position="246"/>
    </location>
</feature>
<dbReference type="PROSITE" id="PS51078">
    <property type="entry name" value="ICLR_ED"/>
    <property type="match status" value="1"/>
</dbReference>
<keyword evidence="1" id="KW-0805">Transcription regulation</keyword>
<dbReference type="GO" id="GO:0003677">
    <property type="term" value="F:DNA binding"/>
    <property type="evidence" value="ECO:0007669"/>
    <property type="project" value="UniProtKB-KW"/>
</dbReference>
<dbReference type="Pfam" id="PF09339">
    <property type="entry name" value="HTH_IclR"/>
    <property type="match status" value="1"/>
</dbReference>
<feature type="domain" description="HTH iclR-type" evidence="4">
    <location>
        <begin position="2"/>
        <end position="65"/>
    </location>
</feature>
<dbReference type="Gene3D" id="3.30.450.40">
    <property type="match status" value="1"/>
</dbReference>
<dbReference type="GO" id="GO:0045892">
    <property type="term" value="P:negative regulation of DNA-templated transcription"/>
    <property type="evidence" value="ECO:0007669"/>
    <property type="project" value="TreeGrafter"/>
</dbReference>
<protein>
    <submittedName>
        <fullName evidence="6">Transcriptional regulator, IclR family</fullName>
    </submittedName>
</protein>
<dbReference type="PANTHER" id="PTHR30136:SF35">
    <property type="entry name" value="HTH-TYPE TRANSCRIPTIONAL REGULATOR RV1719"/>
    <property type="match status" value="1"/>
</dbReference>
<evidence type="ECO:0000313" key="7">
    <source>
        <dbReference type="Proteomes" id="UP000198670"/>
    </source>
</evidence>
<dbReference type="SMART" id="SM00346">
    <property type="entry name" value="HTH_ICLR"/>
    <property type="match status" value="1"/>
</dbReference>
<dbReference type="InterPro" id="IPR036388">
    <property type="entry name" value="WH-like_DNA-bd_sf"/>
</dbReference>
<dbReference type="SUPFAM" id="SSF55781">
    <property type="entry name" value="GAF domain-like"/>
    <property type="match status" value="1"/>
</dbReference>
<dbReference type="InterPro" id="IPR014757">
    <property type="entry name" value="Tscrpt_reg_IclR_C"/>
</dbReference>
<dbReference type="OrthoDB" id="940174at2"/>
<evidence type="ECO:0000256" key="3">
    <source>
        <dbReference type="ARBA" id="ARBA00023163"/>
    </source>
</evidence>
<evidence type="ECO:0000259" key="4">
    <source>
        <dbReference type="PROSITE" id="PS51077"/>
    </source>
</evidence>
<sequence length="246" mass="27601">MIQVIHRALNILEYVAKHKERACSLTEIAASLELNQPTCANILKTLVDANYLEHLGRKKGYRLGPMVYQLTGDLSYNQNLLQVAKPEMEKLTDKLNESCILGIIRNQKRFILHTVNSDQDLQVRSKSERDIYETASGRMLLAFLPEKERDALTASIGLPKPEIWKGIKTKALLDAAFQKIREDRLVITLSPSHIVGLAVPIEKNGTVIASLSIFLPESRYNRKGNAKVVTEALIEVGNKINRAMSL</sequence>
<evidence type="ECO:0000256" key="2">
    <source>
        <dbReference type="ARBA" id="ARBA00023125"/>
    </source>
</evidence>
<keyword evidence="2" id="KW-0238">DNA-binding</keyword>
<keyword evidence="7" id="KW-1185">Reference proteome</keyword>
<proteinExistence type="predicted"/>
<dbReference type="InterPro" id="IPR050707">
    <property type="entry name" value="HTH_MetabolicPath_Reg"/>
</dbReference>
<gene>
    <name evidence="6" type="ORF">SAMN05444682_103384</name>
</gene>
<name>A0A1I3HIY0_9SPHI</name>
<dbReference type="InterPro" id="IPR036390">
    <property type="entry name" value="WH_DNA-bd_sf"/>
</dbReference>
<dbReference type="InterPro" id="IPR005471">
    <property type="entry name" value="Tscrpt_reg_IclR_N"/>
</dbReference>
<dbReference type="SUPFAM" id="SSF46785">
    <property type="entry name" value="Winged helix' DNA-binding domain"/>
    <property type="match status" value="1"/>
</dbReference>
<dbReference type="PROSITE" id="PS51077">
    <property type="entry name" value="HTH_ICLR"/>
    <property type="match status" value="1"/>
</dbReference>
<dbReference type="AlphaFoldDB" id="A0A1I3HIY0"/>
<dbReference type="InterPro" id="IPR029016">
    <property type="entry name" value="GAF-like_dom_sf"/>
</dbReference>
<dbReference type="PANTHER" id="PTHR30136">
    <property type="entry name" value="HELIX-TURN-HELIX TRANSCRIPTIONAL REGULATOR, ICLR FAMILY"/>
    <property type="match status" value="1"/>
</dbReference>
<dbReference type="STRING" id="1477437.SAMN05444682_103384"/>
<evidence type="ECO:0000256" key="1">
    <source>
        <dbReference type="ARBA" id="ARBA00023015"/>
    </source>
</evidence>
<reference evidence="6 7" key="1">
    <citation type="submission" date="2016-10" db="EMBL/GenBank/DDBJ databases">
        <authorList>
            <person name="de Groot N.N."/>
        </authorList>
    </citation>
    <scope>NUCLEOTIDE SEQUENCE [LARGE SCALE GENOMIC DNA]</scope>
    <source>
        <strain evidence="6 7">RK1</strain>
    </source>
</reference>
<dbReference type="EMBL" id="FOQO01000003">
    <property type="protein sequence ID" value="SFI35694.1"/>
    <property type="molecule type" value="Genomic_DNA"/>
</dbReference>
<dbReference type="Gene3D" id="1.10.10.10">
    <property type="entry name" value="Winged helix-like DNA-binding domain superfamily/Winged helix DNA-binding domain"/>
    <property type="match status" value="1"/>
</dbReference>